<feature type="compositionally biased region" description="Basic residues" evidence="1">
    <location>
        <begin position="83"/>
        <end position="97"/>
    </location>
</feature>
<evidence type="ECO:0000313" key="3">
    <source>
        <dbReference type="Proteomes" id="UP001295444"/>
    </source>
</evidence>
<feature type="compositionally biased region" description="Basic and acidic residues" evidence="1">
    <location>
        <begin position="52"/>
        <end position="70"/>
    </location>
</feature>
<keyword evidence="3" id="KW-1185">Reference proteome</keyword>
<dbReference type="AlphaFoldDB" id="A0AAD1VTI8"/>
<reference evidence="2" key="1">
    <citation type="submission" date="2022-03" db="EMBL/GenBank/DDBJ databases">
        <authorList>
            <person name="Alioto T."/>
            <person name="Alioto T."/>
            <person name="Gomez Garrido J."/>
        </authorList>
    </citation>
    <scope>NUCLEOTIDE SEQUENCE</scope>
</reference>
<name>A0AAD1VTI8_PELCU</name>
<protein>
    <submittedName>
        <fullName evidence="2">Uncharacterized protein</fullName>
    </submittedName>
</protein>
<gene>
    <name evidence="2" type="ORF">PECUL_23A032677</name>
</gene>
<sequence>MAEAPSSATRGWTLLKPDLVSPKATATNTLGAIFDDFWAMLLDRARQVKATQEPDKGDQACNLERPERLPTSRQTSRTTPLTQRRRKLRTQRYRLRHRDADRRPARCRKTPSPKAPRPVLSNIPKPMWSPPGRPPCRPRLGNPLPSERAAAWMTTNVLDSPVNPVGIG</sequence>
<proteinExistence type="predicted"/>
<dbReference type="EMBL" id="OW240913">
    <property type="protein sequence ID" value="CAH2249831.1"/>
    <property type="molecule type" value="Genomic_DNA"/>
</dbReference>
<accession>A0AAD1VTI8</accession>
<evidence type="ECO:0000256" key="1">
    <source>
        <dbReference type="SAM" id="MobiDB-lite"/>
    </source>
</evidence>
<feature type="region of interest" description="Disordered" evidence="1">
    <location>
        <begin position="49"/>
        <end position="133"/>
    </location>
</feature>
<evidence type="ECO:0000313" key="2">
    <source>
        <dbReference type="EMBL" id="CAH2249831.1"/>
    </source>
</evidence>
<dbReference type="Proteomes" id="UP001295444">
    <property type="component" value="Chromosome 02"/>
</dbReference>
<organism evidence="2 3">
    <name type="scientific">Pelobates cultripes</name>
    <name type="common">Western spadefoot toad</name>
    <dbReference type="NCBI Taxonomy" id="61616"/>
    <lineage>
        <taxon>Eukaryota</taxon>
        <taxon>Metazoa</taxon>
        <taxon>Chordata</taxon>
        <taxon>Craniata</taxon>
        <taxon>Vertebrata</taxon>
        <taxon>Euteleostomi</taxon>
        <taxon>Amphibia</taxon>
        <taxon>Batrachia</taxon>
        <taxon>Anura</taxon>
        <taxon>Pelobatoidea</taxon>
        <taxon>Pelobatidae</taxon>
        <taxon>Pelobates</taxon>
    </lineage>
</organism>